<organism evidence="1">
    <name type="scientific">Myoviridae sp. ctLIM9</name>
    <dbReference type="NCBI Taxonomy" id="2827678"/>
    <lineage>
        <taxon>Viruses</taxon>
        <taxon>Duplodnaviria</taxon>
        <taxon>Heunggongvirae</taxon>
        <taxon>Uroviricota</taxon>
        <taxon>Caudoviricetes</taxon>
    </lineage>
</organism>
<proteinExistence type="predicted"/>
<name>A0A8S5T6X4_9CAUD</name>
<dbReference type="EMBL" id="BK032753">
    <property type="protein sequence ID" value="DAF58514.1"/>
    <property type="molecule type" value="Genomic_DNA"/>
</dbReference>
<reference evidence="1" key="1">
    <citation type="journal article" date="2021" name="Proc. Natl. Acad. Sci. U.S.A.">
        <title>A Catalog of Tens of Thousands of Viruses from Human Metagenomes Reveals Hidden Associations with Chronic Diseases.</title>
        <authorList>
            <person name="Tisza M.J."/>
            <person name="Buck C.B."/>
        </authorList>
    </citation>
    <scope>NUCLEOTIDE SEQUENCE</scope>
    <source>
        <strain evidence="1">CtLIM9</strain>
    </source>
</reference>
<accession>A0A8S5T6X4</accession>
<evidence type="ECO:0000313" key="1">
    <source>
        <dbReference type="EMBL" id="DAF58514.1"/>
    </source>
</evidence>
<protein>
    <submittedName>
        <fullName evidence="1">Uncharacterized protein</fullName>
    </submittedName>
</protein>
<sequence length="49" mass="5388">MRPVLVDIGDQYCSARIPVLVTFRPLRRCAPGGCEERRALRVGGASVFV</sequence>